<feature type="coiled-coil region" evidence="1">
    <location>
        <begin position="102"/>
        <end position="188"/>
    </location>
</feature>
<feature type="region of interest" description="Disordered" evidence="2">
    <location>
        <begin position="249"/>
        <end position="278"/>
    </location>
</feature>
<protein>
    <submittedName>
        <fullName evidence="4">Uncharacterized protein LOC113852159</fullName>
    </submittedName>
</protein>
<keyword evidence="1" id="KW-0175">Coiled coil</keyword>
<evidence type="ECO:0000313" key="4">
    <source>
        <dbReference type="RefSeq" id="XP_027338208.1"/>
    </source>
</evidence>
<sequence>MVKEIYASTSCTSVTPIPSQFKRENPTTMKEKIAFLAERQNLLAERQNELHSSVKSGIMLLECVLMNIGNVKSEILNEEYIIEVQQQLEALPIQKPAENSVKEELKKNVREEEKQKLELKQLPSHLQYAFVDENHENLVIINNELKKEQEEKLLSHPSKYKKKKPMMMKDTLKQLAKGKNQLAERQNELHNSIKAGVMLMECIMLNIGQKMGMTKEEMYHTPDVAENAQCLHSSVFKNMPIYRTYFPQPTFEEVVEEEEEEEEGSEEESSGDEDSAEE</sequence>
<organism evidence="3 4">
    <name type="scientific">Abrus precatorius</name>
    <name type="common">Indian licorice</name>
    <name type="synonym">Glycine abrus</name>
    <dbReference type="NCBI Taxonomy" id="3816"/>
    <lineage>
        <taxon>Eukaryota</taxon>
        <taxon>Viridiplantae</taxon>
        <taxon>Streptophyta</taxon>
        <taxon>Embryophyta</taxon>
        <taxon>Tracheophyta</taxon>
        <taxon>Spermatophyta</taxon>
        <taxon>Magnoliopsida</taxon>
        <taxon>eudicotyledons</taxon>
        <taxon>Gunneridae</taxon>
        <taxon>Pentapetalae</taxon>
        <taxon>rosids</taxon>
        <taxon>fabids</taxon>
        <taxon>Fabales</taxon>
        <taxon>Fabaceae</taxon>
        <taxon>Papilionoideae</taxon>
        <taxon>50 kb inversion clade</taxon>
        <taxon>NPAAA clade</taxon>
        <taxon>indigoferoid/millettioid clade</taxon>
        <taxon>Abreae</taxon>
        <taxon>Abrus</taxon>
    </lineage>
</organism>
<accession>A0A8B8K534</accession>
<reference evidence="4" key="2">
    <citation type="submission" date="2025-08" db="UniProtKB">
        <authorList>
            <consortium name="RefSeq"/>
        </authorList>
    </citation>
    <scope>IDENTIFICATION</scope>
    <source>
        <tissue evidence="4">Young leaves</tissue>
    </source>
</reference>
<evidence type="ECO:0000256" key="1">
    <source>
        <dbReference type="SAM" id="Coils"/>
    </source>
</evidence>
<evidence type="ECO:0000256" key="2">
    <source>
        <dbReference type="SAM" id="MobiDB-lite"/>
    </source>
</evidence>
<keyword evidence="3" id="KW-1185">Reference proteome</keyword>
<dbReference type="AlphaFoldDB" id="A0A8B8K534"/>
<name>A0A8B8K534_ABRPR</name>
<dbReference type="GeneID" id="113852159"/>
<feature type="compositionally biased region" description="Acidic residues" evidence="2">
    <location>
        <begin position="253"/>
        <end position="278"/>
    </location>
</feature>
<dbReference type="Proteomes" id="UP000694853">
    <property type="component" value="Unplaced"/>
</dbReference>
<reference evidence="3" key="1">
    <citation type="journal article" date="2019" name="Toxins">
        <title>Detection of Abrin-Like and Prepropulchellin-Like Toxin Genes and Transcripts Using Whole Genome Sequencing and Full-Length Transcript Sequencing of Abrus precatorius.</title>
        <authorList>
            <person name="Hovde B.T."/>
            <person name="Daligault H.E."/>
            <person name="Hanschen E.R."/>
            <person name="Kunde Y.A."/>
            <person name="Johnson M.B."/>
            <person name="Starkenburg S.R."/>
            <person name="Johnson S.L."/>
        </authorList>
    </citation>
    <scope>NUCLEOTIDE SEQUENCE [LARGE SCALE GENOMIC DNA]</scope>
</reference>
<proteinExistence type="predicted"/>
<dbReference type="RefSeq" id="XP_027338208.1">
    <property type="nucleotide sequence ID" value="XM_027482407.1"/>
</dbReference>
<dbReference type="KEGG" id="aprc:113852159"/>
<evidence type="ECO:0000313" key="3">
    <source>
        <dbReference type="Proteomes" id="UP000694853"/>
    </source>
</evidence>
<gene>
    <name evidence="4" type="primary">LOC113852159</name>
</gene>